<reference evidence="3" key="1">
    <citation type="submission" date="2011-06" db="EMBL/GenBank/DDBJ databases">
        <title>The complete genome of chromosome of Runella slithyformis DSM 19594.</title>
        <authorList>
            <consortium name="US DOE Joint Genome Institute (JGI-PGF)"/>
            <person name="Lucas S."/>
            <person name="Han J."/>
            <person name="Lapidus A."/>
            <person name="Bruce D."/>
            <person name="Goodwin L."/>
            <person name="Pitluck S."/>
            <person name="Peters L."/>
            <person name="Kyrpides N."/>
            <person name="Mavromatis K."/>
            <person name="Ivanova N."/>
            <person name="Ovchinnikova G."/>
            <person name="Zhang X."/>
            <person name="Misra M."/>
            <person name="Detter J.C."/>
            <person name="Tapia R."/>
            <person name="Han C."/>
            <person name="Land M."/>
            <person name="Hauser L."/>
            <person name="Markowitz V."/>
            <person name="Cheng J.-F."/>
            <person name="Hugenholtz P."/>
            <person name="Woyke T."/>
            <person name="Wu D."/>
            <person name="Tindall B."/>
            <person name="Faehrich R."/>
            <person name="Brambilla E."/>
            <person name="Klenk H.-P."/>
            <person name="Eisen J.A."/>
        </authorList>
    </citation>
    <scope>NUCLEOTIDE SEQUENCE [LARGE SCALE GENOMIC DNA]</scope>
    <source>
        <strain evidence="3">ATCC 29530 / DSM 19594 / LMG 11500 / NCIMB 11436 / LSU 4</strain>
    </source>
</reference>
<dbReference type="Gene3D" id="3.40.50.1460">
    <property type="match status" value="1"/>
</dbReference>
<dbReference type="GO" id="GO:0004197">
    <property type="term" value="F:cysteine-type endopeptidase activity"/>
    <property type="evidence" value="ECO:0007669"/>
    <property type="project" value="InterPro"/>
</dbReference>
<dbReference type="InterPro" id="IPR011600">
    <property type="entry name" value="Pept_C14_caspase"/>
</dbReference>
<dbReference type="GO" id="GO:0006508">
    <property type="term" value="P:proteolysis"/>
    <property type="evidence" value="ECO:0007669"/>
    <property type="project" value="InterPro"/>
</dbReference>
<evidence type="ECO:0000259" key="1">
    <source>
        <dbReference type="Pfam" id="PF00656"/>
    </source>
</evidence>
<dbReference type="KEGG" id="rsi:Runsl_5205"/>
<dbReference type="Pfam" id="PF00656">
    <property type="entry name" value="Peptidase_C14"/>
    <property type="match status" value="1"/>
</dbReference>
<proteinExistence type="predicted"/>
<dbReference type="InterPro" id="IPR018247">
    <property type="entry name" value="EF_Hand_1_Ca_BS"/>
</dbReference>
<organism evidence="2 3">
    <name type="scientific">Runella slithyformis (strain ATCC 29530 / DSM 19594 / LMG 11500 / NCIMB 11436 / LSU 4)</name>
    <dbReference type="NCBI Taxonomy" id="761193"/>
    <lineage>
        <taxon>Bacteria</taxon>
        <taxon>Pseudomonadati</taxon>
        <taxon>Bacteroidota</taxon>
        <taxon>Cytophagia</taxon>
        <taxon>Cytophagales</taxon>
        <taxon>Spirosomataceae</taxon>
        <taxon>Runella</taxon>
    </lineage>
</organism>
<gene>
    <name evidence="2" type="ordered locus">Runsl_5205</name>
</gene>
<dbReference type="Proteomes" id="UP000000493">
    <property type="component" value="Chromosome"/>
</dbReference>
<protein>
    <submittedName>
        <fullName evidence="2">Peptidase C14 caspase catalytic subunit p20</fullName>
    </submittedName>
</protein>
<dbReference type="InterPro" id="IPR029030">
    <property type="entry name" value="Caspase-like_dom_sf"/>
</dbReference>
<sequence length="291" mass="32597">MNVKNNPPTLYNGRRASQALKQPLPSMNAYFSKTFILTALTFLGLFAAGRAQTTYAVVVGISNYQKFQPGKGDLIFAGRDAELFYRYLTDPRGRNVPRKNVVLLTEAQATKTNILKALELFAEAKPEDQVIFFFSGHGNAGVFLPYESSGIKPLLTHEEVKLAFRKSHARLKLCLADACKSGTLEIQSLPPSESLQELSNTNIIVFLSSLSNQLSVEYGRLGQGVFTYYLLKALRGEADRDNDKSITAFELYQYVSRNVRNYSKQFNPEHTEQIPTMYGKFPKDLPLAAYP</sequence>
<name>A0A7U3ZQH0_RUNSL</name>
<dbReference type="SUPFAM" id="SSF52129">
    <property type="entry name" value="Caspase-like"/>
    <property type="match status" value="1"/>
</dbReference>
<dbReference type="PROSITE" id="PS00018">
    <property type="entry name" value="EF_HAND_1"/>
    <property type="match status" value="1"/>
</dbReference>
<evidence type="ECO:0000313" key="2">
    <source>
        <dbReference type="EMBL" id="AEI51505.1"/>
    </source>
</evidence>
<dbReference type="AlphaFoldDB" id="A0A7U3ZQH0"/>
<feature type="domain" description="Peptidase C14 caspase" evidence="1">
    <location>
        <begin position="55"/>
        <end position="284"/>
    </location>
</feature>
<evidence type="ECO:0000313" key="3">
    <source>
        <dbReference type="Proteomes" id="UP000000493"/>
    </source>
</evidence>
<reference evidence="2 3" key="2">
    <citation type="journal article" date="2012" name="Stand. Genomic Sci.">
        <title>Complete genome sequence of the aquatic bacterium Runella slithyformis type strain (LSU 4(T)).</title>
        <authorList>
            <person name="Copeland A."/>
            <person name="Zhang X."/>
            <person name="Misra M."/>
            <person name="Lapidus A."/>
            <person name="Nolan M."/>
            <person name="Lucas S."/>
            <person name="Deshpande S."/>
            <person name="Cheng J.F."/>
            <person name="Tapia R."/>
            <person name="Goodwin L.A."/>
            <person name="Pitluck S."/>
            <person name="Liolios K."/>
            <person name="Pagani I."/>
            <person name="Ivanova N."/>
            <person name="Mikhailova N."/>
            <person name="Pati A."/>
            <person name="Chen A."/>
            <person name="Palaniappan K."/>
            <person name="Land M."/>
            <person name="Hauser L."/>
            <person name="Pan C."/>
            <person name="Jeffries C.D."/>
            <person name="Detter J.C."/>
            <person name="Brambilla E.M."/>
            <person name="Rohde M."/>
            <person name="Djao O.D."/>
            <person name="Goker M."/>
            <person name="Sikorski J."/>
            <person name="Tindall B.J."/>
            <person name="Woyke T."/>
            <person name="Bristow J."/>
            <person name="Eisen J.A."/>
            <person name="Markowitz V."/>
            <person name="Hugenholtz P."/>
            <person name="Kyrpides N.C."/>
            <person name="Klenk H.P."/>
            <person name="Mavromatis K."/>
        </authorList>
    </citation>
    <scope>NUCLEOTIDE SEQUENCE [LARGE SCALE GENOMIC DNA]</scope>
    <source>
        <strain evidence="3">ATCC 29530 / DSM 19594 / LMG 11500 / NCIMB 11436 / LSU 4</strain>
    </source>
</reference>
<dbReference type="EMBL" id="CP002859">
    <property type="protein sequence ID" value="AEI51505.1"/>
    <property type="molecule type" value="Genomic_DNA"/>
</dbReference>
<accession>A0A7U3ZQH0</accession>
<keyword evidence="3" id="KW-1185">Reference proteome</keyword>